<reference evidence="2" key="1">
    <citation type="submission" date="2023-03" db="EMBL/GenBank/DDBJ databases">
        <title>Massive genome expansion in bonnet fungi (Mycena s.s.) driven by repeated elements and novel gene families across ecological guilds.</title>
        <authorList>
            <consortium name="Lawrence Berkeley National Laboratory"/>
            <person name="Harder C.B."/>
            <person name="Miyauchi S."/>
            <person name="Viragh M."/>
            <person name="Kuo A."/>
            <person name="Thoen E."/>
            <person name="Andreopoulos B."/>
            <person name="Lu D."/>
            <person name="Skrede I."/>
            <person name="Drula E."/>
            <person name="Henrissat B."/>
            <person name="Morin E."/>
            <person name="Kohler A."/>
            <person name="Barry K."/>
            <person name="LaButti K."/>
            <person name="Morin E."/>
            <person name="Salamov A."/>
            <person name="Lipzen A."/>
            <person name="Mereny Z."/>
            <person name="Hegedus B."/>
            <person name="Baldrian P."/>
            <person name="Stursova M."/>
            <person name="Weitz H."/>
            <person name="Taylor A."/>
            <person name="Grigoriev I.V."/>
            <person name="Nagy L.G."/>
            <person name="Martin F."/>
            <person name="Kauserud H."/>
        </authorList>
    </citation>
    <scope>NUCLEOTIDE SEQUENCE</scope>
    <source>
        <strain evidence="2">CBHHK067</strain>
    </source>
</reference>
<comment type="caution">
    <text evidence="2">The sequence shown here is derived from an EMBL/GenBank/DDBJ whole genome shotgun (WGS) entry which is preliminary data.</text>
</comment>
<dbReference type="AlphaFoldDB" id="A0AAD7GEJ6"/>
<dbReference type="Proteomes" id="UP001221757">
    <property type="component" value="Unassembled WGS sequence"/>
</dbReference>
<evidence type="ECO:0000256" key="1">
    <source>
        <dbReference type="SAM" id="MobiDB-lite"/>
    </source>
</evidence>
<name>A0AAD7GEJ6_MYCRO</name>
<organism evidence="2 3">
    <name type="scientific">Mycena rosella</name>
    <name type="common">Pink bonnet</name>
    <name type="synonym">Agaricus rosellus</name>
    <dbReference type="NCBI Taxonomy" id="1033263"/>
    <lineage>
        <taxon>Eukaryota</taxon>
        <taxon>Fungi</taxon>
        <taxon>Dikarya</taxon>
        <taxon>Basidiomycota</taxon>
        <taxon>Agaricomycotina</taxon>
        <taxon>Agaricomycetes</taxon>
        <taxon>Agaricomycetidae</taxon>
        <taxon>Agaricales</taxon>
        <taxon>Marasmiineae</taxon>
        <taxon>Mycenaceae</taxon>
        <taxon>Mycena</taxon>
    </lineage>
</organism>
<evidence type="ECO:0000313" key="2">
    <source>
        <dbReference type="EMBL" id="KAJ7687276.1"/>
    </source>
</evidence>
<keyword evidence="3" id="KW-1185">Reference proteome</keyword>
<accession>A0AAD7GEJ6</accession>
<sequence length="147" mass="15433">MSRAVAAPCRVLVGLLGLRHSMPVLPNSEIPGARQSAALIPLQAMLRMAGELGILVPGLLSKESMQGRQASLVEQRQGLRWKDSELPAIRSVACSGVSAADCLAPGISEFGSTGIECRSPRSPTNTRHGAATARTSRSLFPTMSGQL</sequence>
<gene>
    <name evidence="2" type="ORF">B0H17DRAFT_1136398</name>
</gene>
<feature type="region of interest" description="Disordered" evidence="1">
    <location>
        <begin position="118"/>
        <end position="147"/>
    </location>
</feature>
<proteinExistence type="predicted"/>
<protein>
    <submittedName>
        <fullName evidence="2">Uncharacterized protein</fullName>
    </submittedName>
</protein>
<feature type="compositionally biased region" description="Polar residues" evidence="1">
    <location>
        <begin position="121"/>
        <end position="147"/>
    </location>
</feature>
<dbReference type="EMBL" id="JARKIE010000089">
    <property type="protein sequence ID" value="KAJ7687276.1"/>
    <property type="molecule type" value="Genomic_DNA"/>
</dbReference>
<evidence type="ECO:0000313" key="3">
    <source>
        <dbReference type="Proteomes" id="UP001221757"/>
    </source>
</evidence>